<dbReference type="PANTHER" id="PTHR34220">
    <property type="entry name" value="SENSOR HISTIDINE KINASE YPDA"/>
    <property type="match status" value="1"/>
</dbReference>
<gene>
    <name evidence="6" type="ORF">QQ008_15105</name>
</gene>
<dbReference type="Pfam" id="PF06580">
    <property type="entry name" value="His_kinase"/>
    <property type="match status" value="1"/>
</dbReference>
<dbReference type="PROSITE" id="PS50005">
    <property type="entry name" value="TPR"/>
    <property type="match status" value="4"/>
</dbReference>
<keyword evidence="3" id="KW-0472">Membrane</keyword>
<feature type="chain" id="PRO_5045408806" evidence="4">
    <location>
        <begin position="20"/>
        <end position="652"/>
    </location>
</feature>
<evidence type="ECO:0000256" key="3">
    <source>
        <dbReference type="SAM" id="Phobius"/>
    </source>
</evidence>
<dbReference type="SUPFAM" id="SSF48452">
    <property type="entry name" value="TPR-like"/>
    <property type="match status" value="2"/>
</dbReference>
<sequence length="652" mass="75068">MRLAVLTGFCFLLSLIVDAQNQARLDSLVRELQVAGDTNRVIILNSLATTLQYDAPDSALVHATRALKESEKLEYVHGIINAYNKIGTVYAIKTDYKQALDYFLKALEVSQAGGYAKLTGDALNNVANVYKFQDDYDNAIAYYYQALEIKRTLEDKSNELYALNSLGIALTEVKRFPEADSCFRQMIILADSLGNKTWAPKAYNQLARNFYFMYDYSSAIENFTIALNLERENGDLKRQAIALSNIGECYHYLKEYDKALDSYKESLAIREKINYKYGKVITLLQMAKSFYRKGALREATDHTHQSLSLARELGTRSKVVDALEGLAMLYAKQNDYERAYEYAQQLTVEKDSILTEQKTEQIAEMQARFDSEKKEQQIKSQQKEITLLEEKKAADRKLMFTLLSLAFVLLILAGFIYSRYRLKKRSEQTLKGKNEEIAIMNEELERKALRAQMDPHFIFNSLNSIQHFITANDKTSALKYLSKFSKLIRQILENSVNHQVLIADEIKLLEYYIQLEALRFDQKFEHQIDIDDNLDIHNMEIPFLLIQPYVENAIVHGLHNREEKGSLRVSLQDCEQHILCTVEDNGIGRQMAAQLKKQKQHISRGMSVTTRRLELLNRDKKNKTLVEVTDLYDQHQHVAGTKVEIKIPIDLN</sequence>
<comment type="caution">
    <text evidence="6">The sequence shown here is derived from an EMBL/GenBank/DDBJ whole genome shotgun (WGS) entry which is preliminary data.</text>
</comment>
<dbReference type="InterPro" id="IPR010559">
    <property type="entry name" value="Sig_transdc_His_kin_internal"/>
</dbReference>
<keyword evidence="2" id="KW-0175">Coiled coil</keyword>
<dbReference type="InterPro" id="IPR036890">
    <property type="entry name" value="HATPase_C_sf"/>
</dbReference>
<name>A0ABT8KPP1_9BACT</name>
<feature type="coiled-coil region" evidence="2">
    <location>
        <begin position="355"/>
        <end position="391"/>
    </location>
</feature>
<dbReference type="Pfam" id="PF13424">
    <property type="entry name" value="TPR_12"/>
    <property type="match status" value="2"/>
</dbReference>
<organism evidence="6 7">
    <name type="scientific">Splendidivirga corallicola</name>
    <dbReference type="NCBI Taxonomy" id="3051826"/>
    <lineage>
        <taxon>Bacteria</taxon>
        <taxon>Pseudomonadati</taxon>
        <taxon>Bacteroidota</taxon>
        <taxon>Cytophagia</taxon>
        <taxon>Cytophagales</taxon>
        <taxon>Splendidivirgaceae</taxon>
        <taxon>Splendidivirga</taxon>
    </lineage>
</organism>
<evidence type="ECO:0000256" key="2">
    <source>
        <dbReference type="SAM" id="Coils"/>
    </source>
</evidence>
<dbReference type="EMBL" id="JAUJEA010000005">
    <property type="protein sequence ID" value="MDN5202716.1"/>
    <property type="molecule type" value="Genomic_DNA"/>
</dbReference>
<keyword evidence="7" id="KW-1185">Reference proteome</keyword>
<accession>A0ABT8KPP1</accession>
<keyword evidence="4" id="KW-0732">Signal</keyword>
<evidence type="ECO:0000313" key="6">
    <source>
        <dbReference type="EMBL" id="MDN5202716.1"/>
    </source>
</evidence>
<dbReference type="Gene3D" id="3.30.565.10">
    <property type="entry name" value="Histidine kinase-like ATPase, C-terminal domain"/>
    <property type="match status" value="1"/>
</dbReference>
<dbReference type="InterPro" id="IPR050640">
    <property type="entry name" value="Bact_2-comp_sensor_kinase"/>
</dbReference>
<feature type="coiled-coil region" evidence="2">
    <location>
        <begin position="423"/>
        <end position="454"/>
    </location>
</feature>
<dbReference type="InterPro" id="IPR019734">
    <property type="entry name" value="TPR_rpt"/>
</dbReference>
<dbReference type="Pfam" id="PF13176">
    <property type="entry name" value="TPR_7"/>
    <property type="match status" value="1"/>
</dbReference>
<feature type="repeat" description="TPR" evidence="1">
    <location>
        <begin position="120"/>
        <end position="153"/>
    </location>
</feature>
<evidence type="ECO:0000313" key="7">
    <source>
        <dbReference type="Proteomes" id="UP001172082"/>
    </source>
</evidence>
<feature type="signal peptide" evidence="4">
    <location>
        <begin position="1"/>
        <end position="19"/>
    </location>
</feature>
<evidence type="ECO:0000259" key="5">
    <source>
        <dbReference type="Pfam" id="PF06580"/>
    </source>
</evidence>
<dbReference type="PANTHER" id="PTHR34220:SF7">
    <property type="entry name" value="SENSOR HISTIDINE KINASE YPDA"/>
    <property type="match status" value="1"/>
</dbReference>
<evidence type="ECO:0000256" key="4">
    <source>
        <dbReference type="SAM" id="SignalP"/>
    </source>
</evidence>
<reference evidence="6" key="1">
    <citation type="submission" date="2023-06" db="EMBL/GenBank/DDBJ databases">
        <title>Genomic of Parafulvivirga corallium.</title>
        <authorList>
            <person name="Wang G."/>
        </authorList>
    </citation>
    <scope>NUCLEOTIDE SEQUENCE</scope>
    <source>
        <strain evidence="6">BMA10</strain>
    </source>
</reference>
<keyword evidence="3" id="KW-1133">Transmembrane helix</keyword>
<dbReference type="Proteomes" id="UP001172082">
    <property type="component" value="Unassembled WGS sequence"/>
</dbReference>
<feature type="transmembrane region" description="Helical" evidence="3">
    <location>
        <begin position="398"/>
        <end position="417"/>
    </location>
</feature>
<dbReference type="Gene3D" id="1.25.40.10">
    <property type="entry name" value="Tetratricopeptide repeat domain"/>
    <property type="match status" value="2"/>
</dbReference>
<keyword evidence="3" id="KW-0812">Transmembrane</keyword>
<protein>
    <submittedName>
        <fullName evidence="6">Tetratricopeptide repeat protein</fullName>
    </submittedName>
</protein>
<dbReference type="RefSeq" id="WP_346752738.1">
    <property type="nucleotide sequence ID" value="NZ_JAUJEA010000005.1"/>
</dbReference>
<dbReference type="SUPFAM" id="SSF55874">
    <property type="entry name" value="ATPase domain of HSP90 chaperone/DNA topoisomerase II/histidine kinase"/>
    <property type="match status" value="1"/>
</dbReference>
<feature type="repeat" description="TPR" evidence="1">
    <location>
        <begin position="200"/>
        <end position="233"/>
    </location>
</feature>
<dbReference type="SMART" id="SM00028">
    <property type="entry name" value="TPR"/>
    <property type="match status" value="7"/>
</dbReference>
<feature type="repeat" description="TPR" evidence="1">
    <location>
        <begin position="240"/>
        <end position="273"/>
    </location>
</feature>
<keyword evidence="1" id="KW-0802">TPR repeat</keyword>
<proteinExistence type="predicted"/>
<evidence type="ECO:0000256" key="1">
    <source>
        <dbReference type="PROSITE-ProRule" id="PRU00339"/>
    </source>
</evidence>
<feature type="domain" description="Signal transduction histidine kinase internal region" evidence="5">
    <location>
        <begin position="445"/>
        <end position="524"/>
    </location>
</feature>
<dbReference type="InterPro" id="IPR011990">
    <property type="entry name" value="TPR-like_helical_dom_sf"/>
</dbReference>
<feature type="repeat" description="TPR" evidence="1">
    <location>
        <begin position="80"/>
        <end position="113"/>
    </location>
</feature>